<comment type="similarity">
    <text evidence="2">Belongs to the methyltransferase superfamily.</text>
</comment>
<evidence type="ECO:0000259" key="5">
    <source>
        <dbReference type="PROSITE" id="PS51515"/>
    </source>
</evidence>
<keyword evidence="4" id="KW-1133">Transmembrane helix</keyword>
<comment type="caution">
    <text evidence="6">The sequence shown here is derived from an EMBL/GenBank/DDBJ whole genome shotgun (WGS) entry which is preliminary data.</text>
</comment>
<dbReference type="EMBL" id="BDDD01011299">
    <property type="protein sequence ID" value="GAV92794.1"/>
    <property type="molecule type" value="Genomic_DNA"/>
</dbReference>
<reference evidence="7" key="1">
    <citation type="submission" date="2016-04" db="EMBL/GenBank/DDBJ databases">
        <title>Cephalotus genome sequencing.</title>
        <authorList>
            <person name="Fukushima K."/>
            <person name="Hasebe M."/>
            <person name="Fang X."/>
        </authorList>
    </citation>
    <scope>NUCLEOTIDE SEQUENCE [LARGE SCALE GENOMIC DNA]</scope>
    <source>
        <strain evidence="7">cv. St1</strain>
    </source>
</reference>
<dbReference type="OrthoDB" id="10017101at2759"/>
<dbReference type="GO" id="GO:0032259">
    <property type="term" value="P:methylation"/>
    <property type="evidence" value="ECO:0007669"/>
    <property type="project" value="UniProtKB-KW"/>
</dbReference>
<protein>
    <recommendedName>
        <fullName evidence="2">RNA methyltransferase</fullName>
        <ecNumber evidence="2">2.1.1.-</ecNumber>
    </recommendedName>
</protein>
<dbReference type="InParanoid" id="A0A1Q3DJX9"/>
<organism evidence="6 7">
    <name type="scientific">Cephalotus follicularis</name>
    <name type="common">Albany pitcher plant</name>
    <dbReference type="NCBI Taxonomy" id="3775"/>
    <lineage>
        <taxon>Eukaryota</taxon>
        <taxon>Viridiplantae</taxon>
        <taxon>Streptophyta</taxon>
        <taxon>Embryophyta</taxon>
        <taxon>Tracheophyta</taxon>
        <taxon>Spermatophyta</taxon>
        <taxon>Magnoliopsida</taxon>
        <taxon>eudicotyledons</taxon>
        <taxon>Gunneridae</taxon>
        <taxon>Pentapetalae</taxon>
        <taxon>rosids</taxon>
        <taxon>fabids</taxon>
        <taxon>Oxalidales</taxon>
        <taxon>Cephalotaceae</taxon>
        <taxon>Cephalotus</taxon>
    </lineage>
</organism>
<dbReference type="Gene3D" id="3.40.50.150">
    <property type="entry name" value="Vaccinia Virus protein VP39"/>
    <property type="match status" value="1"/>
</dbReference>
<evidence type="ECO:0000256" key="3">
    <source>
        <dbReference type="SAM" id="MobiDB-lite"/>
    </source>
</evidence>
<dbReference type="PANTHER" id="PTHR12315">
    <property type="entry name" value="BICOID-INTERACTING PROTEIN RELATED"/>
    <property type="match status" value="1"/>
</dbReference>
<dbReference type="GO" id="GO:0017069">
    <property type="term" value="F:snRNA binding"/>
    <property type="evidence" value="ECO:0007669"/>
    <property type="project" value="TreeGrafter"/>
</dbReference>
<sequence>MAEEETSKKNKAKNTDQRDNRNSNNNNNKVVEVKAQGKQEQAEAKNKRKRKDFFPFGNYRNYYGYRIGNDLEEDPRLRVLKKEWFQDKDCLDIGCNSGIFTIQIAKKLHCCSILGIDIDSSKLFFLKLFSIHFVVSFCYFFFL</sequence>
<feature type="domain" description="Bin3-type SAM" evidence="5">
    <location>
        <begin position="74"/>
        <end position="143"/>
    </location>
</feature>
<keyword evidence="2" id="KW-0808">Transferase</keyword>
<keyword evidence="4" id="KW-0472">Membrane</keyword>
<evidence type="ECO:0000256" key="4">
    <source>
        <dbReference type="SAM" id="Phobius"/>
    </source>
</evidence>
<keyword evidence="7" id="KW-1185">Reference proteome</keyword>
<dbReference type="InterPro" id="IPR024160">
    <property type="entry name" value="BIN3_SAM-bd_dom"/>
</dbReference>
<dbReference type="GO" id="GO:0040031">
    <property type="term" value="P:snRNA modification"/>
    <property type="evidence" value="ECO:0007669"/>
    <property type="project" value="TreeGrafter"/>
</dbReference>
<feature type="region of interest" description="Disordered" evidence="3">
    <location>
        <begin position="1"/>
        <end position="48"/>
    </location>
</feature>
<dbReference type="PROSITE" id="PS51515">
    <property type="entry name" value="BIN3_SAM"/>
    <property type="match status" value="1"/>
</dbReference>
<name>A0A1Q3DJX9_CEPFO</name>
<feature type="transmembrane region" description="Helical" evidence="4">
    <location>
        <begin position="124"/>
        <end position="142"/>
    </location>
</feature>
<dbReference type="InterPro" id="IPR029063">
    <property type="entry name" value="SAM-dependent_MTases_sf"/>
</dbReference>
<evidence type="ECO:0000313" key="7">
    <source>
        <dbReference type="Proteomes" id="UP000187406"/>
    </source>
</evidence>
<proteinExistence type="inferred from homology"/>
<feature type="compositionally biased region" description="Basic and acidic residues" evidence="3">
    <location>
        <begin position="1"/>
        <end position="21"/>
    </location>
</feature>
<dbReference type="PANTHER" id="PTHR12315:SF0">
    <property type="entry name" value="7SK SNRNA METHYLPHOSPHATE CAPPING ENZYME"/>
    <property type="match status" value="1"/>
</dbReference>
<dbReference type="InterPro" id="IPR039772">
    <property type="entry name" value="Bin3-like"/>
</dbReference>
<evidence type="ECO:0000256" key="1">
    <source>
        <dbReference type="PROSITE-ProRule" id="PRU00848"/>
    </source>
</evidence>
<dbReference type="EC" id="2.1.1.-" evidence="2"/>
<accession>A0A1Q3DJX9</accession>
<dbReference type="GO" id="GO:0008173">
    <property type="term" value="F:RNA methyltransferase activity"/>
    <property type="evidence" value="ECO:0007669"/>
    <property type="project" value="UniProtKB-UniRule"/>
</dbReference>
<keyword evidence="2" id="KW-0489">Methyltransferase</keyword>
<keyword evidence="1 2" id="KW-0949">S-adenosyl-L-methionine</keyword>
<dbReference type="STRING" id="3775.A0A1Q3DJX9"/>
<gene>
    <name evidence="6" type="ORF">CFOL_v3_36172</name>
</gene>
<feature type="compositionally biased region" description="Basic and acidic residues" evidence="3">
    <location>
        <begin position="31"/>
        <end position="45"/>
    </location>
</feature>
<dbReference type="CDD" id="cd02440">
    <property type="entry name" value="AdoMet_MTases"/>
    <property type="match status" value="1"/>
</dbReference>
<dbReference type="GO" id="GO:0008171">
    <property type="term" value="F:O-methyltransferase activity"/>
    <property type="evidence" value="ECO:0007669"/>
    <property type="project" value="UniProtKB-UniRule"/>
</dbReference>
<evidence type="ECO:0000313" key="6">
    <source>
        <dbReference type="EMBL" id="GAV92794.1"/>
    </source>
</evidence>
<keyword evidence="4" id="KW-0812">Transmembrane</keyword>
<dbReference type="AlphaFoldDB" id="A0A1Q3DJX9"/>
<evidence type="ECO:0000256" key="2">
    <source>
        <dbReference type="RuleBase" id="RU367087"/>
    </source>
</evidence>
<dbReference type="SUPFAM" id="SSF53335">
    <property type="entry name" value="S-adenosyl-L-methionine-dependent methyltransferases"/>
    <property type="match status" value="1"/>
</dbReference>
<dbReference type="Proteomes" id="UP000187406">
    <property type="component" value="Unassembled WGS sequence"/>
</dbReference>